<keyword evidence="4" id="KW-1185">Reference proteome</keyword>
<dbReference type="EMBL" id="KY073123">
    <property type="protein sequence ID" value="APD20045.1"/>
    <property type="molecule type" value="Genomic_DNA"/>
</dbReference>
<evidence type="ECO:0000313" key="3">
    <source>
        <dbReference type="Proteomes" id="UP000230444"/>
    </source>
</evidence>
<accession>A0A1J0MFR3</accession>
<reference evidence="1 4" key="2">
    <citation type="journal article" date="2017" name="Arch. Virol.">
        <title>First complete genome sequence of a virulent bacteriophage infecting the opportunistic pathogen Serratia rubidaea.</title>
        <authorList>
            <person name="Xing S."/>
            <person name="Ma T."/>
            <person name="Zhang X."/>
            <person name="Huang Y."/>
            <person name="Mi Z."/>
            <person name="Sun Q."/>
            <person name="An X."/>
            <person name="Fan H."/>
            <person name="Wu S."/>
            <person name="Wei L."/>
            <person name="Tong Y."/>
        </authorList>
    </citation>
    <scope>NUCLEOTIDE SEQUENCE [LARGE SCALE GENOMIC DNA]</scope>
</reference>
<dbReference type="OrthoDB" id="27264at10239"/>
<proteinExistence type="predicted"/>
<evidence type="ECO:0000313" key="1">
    <source>
        <dbReference type="EMBL" id="ANM47137.1"/>
    </source>
</evidence>
<organism evidence="2 3">
    <name type="scientific">Serratia phage vB_Sru_IME250</name>
    <dbReference type="NCBI Taxonomy" id="1852640"/>
    <lineage>
        <taxon>Viruses</taxon>
        <taxon>Duplodnaviria</taxon>
        <taxon>Heunggongvirae</taxon>
        <taxon>Uroviricota</taxon>
        <taxon>Caudoviricetes</taxon>
        <taxon>Pantevenvirales</taxon>
        <taxon>Ackermannviridae</taxon>
        <taxon>Taipeivirus</taxon>
        <taxon>Taipeivirus IME250</taxon>
    </lineage>
</organism>
<sequence length="113" mass="13138">MFKFLKNLFVKELSLEVKYLVDAIDNDLVTVAETNYVYANPVLYNGVRVYAYTVNTPSGYTVDLDDRRDCLPRHEAKAVYRALCAHTKRFRERNAQKREIQDREFSKAKLGGL</sequence>
<dbReference type="Proteomes" id="UP000230444">
    <property type="component" value="Segment"/>
</dbReference>
<evidence type="ECO:0000313" key="4">
    <source>
        <dbReference type="Proteomes" id="UP000231470"/>
    </source>
</evidence>
<evidence type="ECO:0000313" key="2">
    <source>
        <dbReference type="EMBL" id="APD20045.1"/>
    </source>
</evidence>
<dbReference type="KEGG" id="vg:40092419"/>
<dbReference type="RefSeq" id="YP_009615938.1">
    <property type="nucleotide sequence ID" value="NC_042047.1"/>
</dbReference>
<dbReference type="GeneID" id="40092419"/>
<dbReference type="EMBL" id="KX147096">
    <property type="protein sequence ID" value="ANM47137.1"/>
    <property type="molecule type" value="Genomic_DNA"/>
</dbReference>
<reference evidence="2 3" key="1">
    <citation type="submission" date="2016-11" db="EMBL/GenBank/DDBJ databases">
        <title>Complete genome of the first virulent bacteriophage infecting the opportunist pathogen Serratia rubidaea.</title>
        <authorList>
            <person name="Xing S."/>
            <person name="Ma T."/>
            <person name="Zhang X."/>
            <person name="Huang Y."/>
            <person name="Mi Z."/>
            <person name="Sun Q."/>
            <person name="An X."/>
            <person name="Fan H."/>
            <person name="Wu S."/>
            <person name="Lin W."/>
            <person name="Tong Y."/>
        </authorList>
    </citation>
    <scope>NUCLEOTIDE SEQUENCE [LARGE SCALE GENOMIC DNA]</scope>
</reference>
<protein>
    <submittedName>
        <fullName evidence="2">Uncharacterized protein</fullName>
    </submittedName>
</protein>
<dbReference type="Proteomes" id="UP000231470">
    <property type="component" value="Segment"/>
</dbReference>
<name>A0A1J0MFR3_9CAUD</name>